<keyword evidence="2" id="KW-1185">Reference proteome</keyword>
<organism evidence="1 2">
    <name type="scientific">Plantactinospora endophytica</name>
    <dbReference type="NCBI Taxonomy" id="673535"/>
    <lineage>
        <taxon>Bacteria</taxon>
        <taxon>Bacillati</taxon>
        <taxon>Actinomycetota</taxon>
        <taxon>Actinomycetes</taxon>
        <taxon>Micromonosporales</taxon>
        <taxon>Micromonosporaceae</taxon>
        <taxon>Plantactinospora</taxon>
    </lineage>
</organism>
<dbReference type="Gene3D" id="3.40.1260.10">
    <property type="entry name" value="DsrEFH-like"/>
    <property type="match status" value="1"/>
</dbReference>
<evidence type="ECO:0000313" key="1">
    <source>
        <dbReference type="EMBL" id="GIG85427.1"/>
    </source>
</evidence>
<name>A0ABQ4DTI8_9ACTN</name>
<dbReference type="Proteomes" id="UP000646749">
    <property type="component" value="Unassembled WGS sequence"/>
</dbReference>
<proteinExistence type="predicted"/>
<sequence>MARTLVVKATAGSDSPERCAQAFTVAATAVASGVDVSLWLTGESSWFALPGRAEEFELPHSAPLAELLHVILSSGRVTVCTQCAARREIGEADVLSGVRIAGAAVFVEEAMADGAQALVY</sequence>
<comment type="caution">
    <text evidence="1">The sequence shown here is derived from an EMBL/GenBank/DDBJ whole genome shotgun (WGS) entry which is preliminary data.</text>
</comment>
<reference evidence="1 2" key="1">
    <citation type="submission" date="2021-01" db="EMBL/GenBank/DDBJ databases">
        <title>Whole genome shotgun sequence of Plantactinospora endophytica NBRC 110450.</title>
        <authorList>
            <person name="Komaki H."/>
            <person name="Tamura T."/>
        </authorList>
    </citation>
    <scope>NUCLEOTIDE SEQUENCE [LARGE SCALE GENOMIC DNA]</scope>
    <source>
        <strain evidence="1 2">NBRC 110450</strain>
    </source>
</reference>
<gene>
    <name evidence="1" type="ORF">Pen02_03630</name>
</gene>
<dbReference type="EMBL" id="BONW01000001">
    <property type="protein sequence ID" value="GIG85427.1"/>
    <property type="molecule type" value="Genomic_DNA"/>
</dbReference>
<evidence type="ECO:0008006" key="3">
    <source>
        <dbReference type="Google" id="ProtNLM"/>
    </source>
</evidence>
<accession>A0ABQ4DTI8</accession>
<protein>
    <recommendedName>
        <fullName evidence="3">Sulfur reduction protein DsrE</fullName>
    </recommendedName>
</protein>
<dbReference type="SUPFAM" id="SSF75169">
    <property type="entry name" value="DsrEFH-like"/>
    <property type="match status" value="1"/>
</dbReference>
<dbReference type="RefSeq" id="WP_203864093.1">
    <property type="nucleotide sequence ID" value="NZ_BONW01000001.1"/>
</dbReference>
<dbReference type="InterPro" id="IPR027396">
    <property type="entry name" value="DsrEFH-like"/>
</dbReference>
<dbReference type="Pfam" id="PF02635">
    <property type="entry name" value="DsrE"/>
    <property type="match status" value="1"/>
</dbReference>
<dbReference type="InterPro" id="IPR003787">
    <property type="entry name" value="Sulphur_relay_DsrE/F-like"/>
</dbReference>
<evidence type="ECO:0000313" key="2">
    <source>
        <dbReference type="Proteomes" id="UP000646749"/>
    </source>
</evidence>